<evidence type="ECO:0000256" key="2">
    <source>
        <dbReference type="ARBA" id="ARBA00006656"/>
    </source>
</evidence>
<evidence type="ECO:0000256" key="3">
    <source>
        <dbReference type="ARBA" id="ARBA00022525"/>
    </source>
</evidence>
<feature type="signal peptide" evidence="6">
    <location>
        <begin position="1"/>
        <end position="20"/>
    </location>
</feature>
<dbReference type="AlphaFoldDB" id="A0A9N9SD49"/>
<comment type="subcellular location">
    <subcellularLocation>
        <location evidence="1">Secreted</location>
    </subcellularLocation>
</comment>
<dbReference type="InterPro" id="IPR001111">
    <property type="entry name" value="TGF-b_propeptide"/>
</dbReference>
<reference evidence="8" key="1">
    <citation type="submission" date="2022-01" db="EMBL/GenBank/DDBJ databases">
        <authorList>
            <person name="King R."/>
        </authorList>
    </citation>
    <scope>NUCLEOTIDE SEQUENCE</scope>
</reference>
<evidence type="ECO:0000313" key="8">
    <source>
        <dbReference type="EMBL" id="CAG9815132.1"/>
    </source>
</evidence>
<dbReference type="OrthoDB" id="6287506at2759"/>
<evidence type="ECO:0000256" key="5">
    <source>
        <dbReference type="ARBA" id="ARBA00023157"/>
    </source>
</evidence>
<dbReference type="Gene3D" id="2.60.120.970">
    <property type="match status" value="1"/>
</dbReference>
<comment type="similarity">
    <text evidence="2">Belongs to the TGF-beta family.</text>
</comment>
<proteinExistence type="inferred from homology"/>
<evidence type="ECO:0000256" key="4">
    <source>
        <dbReference type="ARBA" id="ARBA00023030"/>
    </source>
</evidence>
<keyword evidence="4" id="KW-0339">Growth factor</keyword>
<protein>
    <recommendedName>
        <fullName evidence="7">TGF-beta propeptide domain-containing protein</fullName>
    </recommendedName>
</protein>
<dbReference type="GO" id="GO:0005615">
    <property type="term" value="C:extracellular space"/>
    <property type="evidence" value="ECO:0007669"/>
    <property type="project" value="TreeGrafter"/>
</dbReference>
<feature type="chain" id="PRO_5040310423" description="TGF-beta propeptide domain-containing protein" evidence="6">
    <location>
        <begin position="21"/>
        <end position="462"/>
    </location>
</feature>
<sequence length="462" mass="51766">MCGHLIFLACLALSLALSLAAPLESNADAYLDKFLDLYLDEPQQKVPEDDIYETMQGDQPAMDNAIAQAGSAVGGEDGNVTQYEYLMALRNRSRENSIRELKNKILQYLGRNASAIKPAGDIAGPSQLNISELFPSLFNQNSSDDDEITEKMRSFYPSCEIPANTDQELWKDDEIMNLFFNFDSMLDSRSTNIASATLRLYKLPKNGTKFSSTTGDCETSNATEEDKLLRVSIYRYTKPLKRRRGKRVLSDSKVIPENARWVELNVKPAAKAWTKSRNLGLGVQVEDQEGNMLRADKYFKGASCTVGASTPKPIPTIVVDATREYNELDRLRGRNSTSAIYSDALLLPTIDLCVVELPENYSQPDGGLNFRMNACHLKKAYEANAQKENTRREQLERVASLSDLVLPSARHIRHQRQHLAGKPKGGLDFDPRSRIVGSTVVLKYDDLQNLTDSRFNFSTINR</sequence>
<organism evidence="8 9">
    <name type="scientific">Phaedon cochleariae</name>
    <name type="common">Mustard beetle</name>
    <dbReference type="NCBI Taxonomy" id="80249"/>
    <lineage>
        <taxon>Eukaryota</taxon>
        <taxon>Metazoa</taxon>
        <taxon>Ecdysozoa</taxon>
        <taxon>Arthropoda</taxon>
        <taxon>Hexapoda</taxon>
        <taxon>Insecta</taxon>
        <taxon>Pterygota</taxon>
        <taxon>Neoptera</taxon>
        <taxon>Endopterygota</taxon>
        <taxon>Coleoptera</taxon>
        <taxon>Polyphaga</taxon>
        <taxon>Cucujiformia</taxon>
        <taxon>Chrysomeloidea</taxon>
        <taxon>Chrysomelidae</taxon>
        <taxon>Chrysomelinae</taxon>
        <taxon>Chrysomelini</taxon>
        <taxon>Phaedon</taxon>
    </lineage>
</organism>
<dbReference type="PANTHER" id="PTHR11848">
    <property type="entry name" value="TGF-BETA FAMILY"/>
    <property type="match status" value="1"/>
</dbReference>
<dbReference type="InterPro" id="IPR015615">
    <property type="entry name" value="TGF-beta-rel"/>
</dbReference>
<dbReference type="EMBL" id="OU896717">
    <property type="protein sequence ID" value="CAG9815132.1"/>
    <property type="molecule type" value="Genomic_DNA"/>
</dbReference>
<dbReference type="GO" id="GO:0005125">
    <property type="term" value="F:cytokine activity"/>
    <property type="evidence" value="ECO:0007669"/>
    <property type="project" value="TreeGrafter"/>
</dbReference>
<feature type="domain" description="TGF-beta propeptide" evidence="7">
    <location>
        <begin position="153"/>
        <end position="291"/>
    </location>
</feature>
<keyword evidence="9" id="KW-1185">Reference proteome</keyword>
<gene>
    <name evidence="8" type="ORF">PHAECO_LOCUS2736</name>
</gene>
<evidence type="ECO:0000256" key="1">
    <source>
        <dbReference type="ARBA" id="ARBA00004613"/>
    </source>
</evidence>
<reference evidence="8" key="2">
    <citation type="submission" date="2022-10" db="EMBL/GenBank/DDBJ databases">
        <authorList>
            <consortium name="ENA_rothamsted_submissions"/>
            <consortium name="culmorum"/>
            <person name="King R."/>
        </authorList>
    </citation>
    <scope>NUCLEOTIDE SEQUENCE</scope>
</reference>
<dbReference type="PANTHER" id="PTHR11848:SF282">
    <property type="entry name" value="TGF-BETA PROPEPTIDE DOMAIN-CONTAINING PROTEIN"/>
    <property type="match status" value="1"/>
</dbReference>
<keyword evidence="5" id="KW-1015">Disulfide bond</keyword>
<dbReference type="Proteomes" id="UP001153737">
    <property type="component" value="Chromosome 11"/>
</dbReference>
<evidence type="ECO:0000256" key="6">
    <source>
        <dbReference type="SAM" id="SignalP"/>
    </source>
</evidence>
<dbReference type="GO" id="GO:0008083">
    <property type="term" value="F:growth factor activity"/>
    <property type="evidence" value="ECO:0007669"/>
    <property type="project" value="UniProtKB-KW"/>
</dbReference>
<accession>A0A9N9SD49</accession>
<name>A0A9N9SD49_PHACE</name>
<dbReference type="Pfam" id="PF00688">
    <property type="entry name" value="TGFb_propeptide"/>
    <property type="match status" value="1"/>
</dbReference>
<evidence type="ECO:0000259" key="7">
    <source>
        <dbReference type="Pfam" id="PF00688"/>
    </source>
</evidence>
<keyword evidence="3" id="KW-0964">Secreted</keyword>
<evidence type="ECO:0000313" key="9">
    <source>
        <dbReference type="Proteomes" id="UP001153737"/>
    </source>
</evidence>
<keyword evidence="6" id="KW-0732">Signal</keyword>